<name>A0A2U7U9V5_9VIRU</name>
<feature type="compositionally biased region" description="Basic and acidic residues" evidence="1">
    <location>
        <begin position="170"/>
        <end position="184"/>
    </location>
</feature>
<evidence type="ECO:0000313" key="2">
    <source>
        <dbReference type="EMBL" id="AVK75221.1"/>
    </source>
</evidence>
<feature type="compositionally biased region" description="Basic and acidic residues" evidence="1">
    <location>
        <begin position="226"/>
        <end position="237"/>
    </location>
</feature>
<dbReference type="Proteomes" id="UP000248852">
    <property type="component" value="Segment"/>
</dbReference>
<organism evidence="2">
    <name type="scientific">Pandoravirus quercus</name>
    <dbReference type="NCBI Taxonomy" id="2107709"/>
    <lineage>
        <taxon>Viruses</taxon>
        <taxon>Pandoravirus</taxon>
    </lineage>
</organism>
<gene>
    <name evidence="2" type="ORF">pqer_cds_799</name>
</gene>
<evidence type="ECO:0000256" key="1">
    <source>
        <dbReference type="SAM" id="MobiDB-lite"/>
    </source>
</evidence>
<dbReference type="RefSeq" id="YP_009483490.1">
    <property type="nucleotide sequence ID" value="NC_037667.1"/>
</dbReference>
<sequence length="352" mass="38615">MNTKGWYSRRTVVAIRATSDAITVPRSTRGQAPDQDDPLGVDHEESPAPGNRSPIESRSVMPLRKRPLSRSAVPPVPKRTCDRPPPADDKNRNLDEGQAHECHQSDKANASPRAQRQSPLCSAAASPTSSLPLSPVSRSPNRDALHVGGDCAIRYDTVGGKNTDGDGDDNATKYRRCDDIKTEPGGDDATDDNRAGNAIARPHGHTRQRRSWSDDSDDDANDVDENEFRPQRAHCLDTDLGACNGDNNSDLDAQSDDGSDLDAQESNDSDLGTQDEDDDNDLDPQSDREYEPTAEDWQRSPATAVAMGLRAEARRLERLCRVNEAVWRQTESALEGVRYAIKRLDRMAARGH</sequence>
<feature type="compositionally biased region" description="Basic and acidic residues" evidence="1">
    <location>
        <begin position="79"/>
        <end position="106"/>
    </location>
</feature>
<dbReference type="GeneID" id="36844362"/>
<protein>
    <submittedName>
        <fullName evidence="2">Uncharacterized protein</fullName>
    </submittedName>
</protein>
<proteinExistence type="predicted"/>
<feature type="compositionally biased region" description="Acidic residues" evidence="1">
    <location>
        <begin position="214"/>
        <end position="225"/>
    </location>
</feature>
<feature type="compositionally biased region" description="Low complexity" evidence="1">
    <location>
        <begin position="118"/>
        <end position="139"/>
    </location>
</feature>
<feature type="compositionally biased region" description="Acidic residues" evidence="1">
    <location>
        <begin position="253"/>
        <end position="284"/>
    </location>
</feature>
<dbReference type="KEGG" id="vg:36844362"/>
<reference evidence="2" key="1">
    <citation type="journal article" date="2018" name="Nat. Commun.">
        <title>Diversity and evolution of the emerging Pandoraviridae family.</title>
        <authorList>
            <person name="Legendre M."/>
            <person name="Fabre E."/>
            <person name="Poirot O."/>
            <person name="Jeudy S."/>
            <person name="Lartigue A."/>
            <person name="Alempic J.M."/>
            <person name="Beucher L."/>
            <person name="Philippe N."/>
            <person name="Bertaux L."/>
            <person name="Christo-Foroux E."/>
            <person name="Labadie K."/>
            <person name="Coute Y."/>
            <person name="Abergel C."/>
            <person name="Claverie J.M."/>
        </authorList>
    </citation>
    <scope>NUCLEOTIDE SEQUENCE [LARGE SCALE GENOMIC DNA]</scope>
    <source>
        <strain evidence="2">Quercus</strain>
    </source>
</reference>
<dbReference type="EMBL" id="MG011689">
    <property type="protein sequence ID" value="AVK75221.1"/>
    <property type="molecule type" value="Genomic_DNA"/>
</dbReference>
<feature type="region of interest" description="Disordered" evidence="1">
    <location>
        <begin position="18"/>
        <end position="302"/>
    </location>
</feature>
<accession>A0A2U7U9V5</accession>